<reference evidence="1 2" key="1">
    <citation type="submission" date="2018-09" db="EMBL/GenBank/DDBJ databases">
        <authorList>
            <person name="Tagini F."/>
        </authorList>
    </citation>
    <scope>NUCLEOTIDE SEQUENCE [LARGE SCALE GENOMIC DNA]</scope>
    <source>
        <strain evidence="1 2">MK136</strain>
    </source>
</reference>
<dbReference type="Proteomes" id="UP000273307">
    <property type="component" value="Unassembled WGS sequence"/>
</dbReference>
<evidence type="ECO:0000313" key="2">
    <source>
        <dbReference type="Proteomes" id="UP000273307"/>
    </source>
</evidence>
<protein>
    <submittedName>
        <fullName evidence="1">Uncharacterized protein</fullName>
    </submittedName>
</protein>
<keyword evidence="2" id="KW-1185">Reference proteome</keyword>
<name>A0A498PXL0_9MYCO</name>
<organism evidence="1 2">
    <name type="scientific">Mycobacterium attenuatum</name>
    <dbReference type="NCBI Taxonomy" id="2341086"/>
    <lineage>
        <taxon>Bacteria</taxon>
        <taxon>Bacillati</taxon>
        <taxon>Actinomycetota</taxon>
        <taxon>Actinomycetes</taxon>
        <taxon>Mycobacteriales</taxon>
        <taxon>Mycobacteriaceae</taxon>
        <taxon>Mycobacterium</taxon>
    </lineage>
</organism>
<dbReference type="EMBL" id="UPHP01000039">
    <property type="protein sequence ID" value="VBA37043.1"/>
    <property type="molecule type" value="Genomic_DNA"/>
</dbReference>
<gene>
    <name evidence="1" type="ORF">LAUMK136_01724</name>
</gene>
<dbReference type="AlphaFoldDB" id="A0A498PXL0"/>
<sequence>MQPARERVVCVPDNTIGVARRVGSLPNPELFARGEIELYHVNPPLCGYSVIAASKTL</sequence>
<accession>A0A498PXL0</accession>
<proteinExistence type="predicted"/>
<evidence type="ECO:0000313" key="1">
    <source>
        <dbReference type="EMBL" id="VBA37043.1"/>
    </source>
</evidence>